<evidence type="ECO:0000256" key="1">
    <source>
        <dbReference type="SAM" id="MobiDB-lite"/>
    </source>
</evidence>
<feature type="transmembrane region" description="Helical" evidence="2">
    <location>
        <begin position="87"/>
        <end position="102"/>
    </location>
</feature>
<feature type="transmembrane region" description="Helical" evidence="2">
    <location>
        <begin position="148"/>
        <end position="168"/>
    </location>
</feature>
<feature type="region of interest" description="Disordered" evidence="1">
    <location>
        <begin position="241"/>
        <end position="269"/>
    </location>
</feature>
<feature type="transmembrane region" description="Helical" evidence="2">
    <location>
        <begin position="114"/>
        <end position="136"/>
    </location>
</feature>
<keyword evidence="2" id="KW-0812">Transmembrane</keyword>
<name>A0A3A8MY27_9BACT</name>
<evidence type="ECO:0008006" key="5">
    <source>
        <dbReference type="Google" id="ProtNLM"/>
    </source>
</evidence>
<feature type="transmembrane region" description="Helical" evidence="2">
    <location>
        <begin position="207"/>
        <end position="226"/>
    </location>
</feature>
<organism evidence="3 4">
    <name type="scientific">Corallococcus sicarius</name>
    <dbReference type="NCBI Taxonomy" id="2316726"/>
    <lineage>
        <taxon>Bacteria</taxon>
        <taxon>Pseudomonadati</taxon>
        <taxon>Myxococcota</taxon>
        <taxon>Myxococcia</taxon>
        <taxon>Myxococcales</taxon>
        <taxon>Cystobacterineae</taxon>
        <taxon>Myxococcaceae</taxon>
        <taxon>Corallococcus</taxon>
    </lineage>
</organism>
<proteinExistence type="predicted"/>
<dbReference type="OrthoDB" id="10016119at2"/>
<evidence type="ECO:0000256" key="2">
    <source>
        <dbReference type="SAM" id="Phobius"/>
    </source>
</evidence>
<dbReference type="EMBL" id="RAWG01000284">
    <property type="protein sequence ID" value="RKH36753.1"/>
    <property type="molecule type" value="Genomic_DNA"/>
</dbReference>
<feature type="region of interest" description="Disordered" evidence="1">
    <location>
        <begin position="332"/>
        <end position="366"/>
    </location>
</feature>
<dbReference type="AlphaFoldDB" id="A0A3A8MY27"/>
<feature type="compositionally biased region" description="Basic and acidic residues" evidence="1">
    <location>
        <begin position="241"/>
        <end position="250"/>
    </location>
</feature>
<dbReference type="Proteomes" id="UP000273405">
    <property type="component" value="Unassembled WGS sequence"/>
</dbReference>
<evidence type="ECO:0000313" key="4">
    <source>
        <dbReference type="Proteomes" id="UP000273405"/>
    </source>
</evidence>
<keyword evidence="2" id="KW-0472">Membrane</keyword>
<gene>
    <name evidence="3" type="ORF">D7X12_32080</name>
</gene>
<feature type="region of interest" description="Disordered" evidence="1">
    <location>
        <begin position="175"/>
        <end position="204"/>
    </location>
</feature>
<keyword evidence="2" id="KW-1133">Transmembrane helix</keyword>
<comment type="caution">
    <text evidence="3">The sequence shown here is derived from an EMBL/GenBank/DDBJ whole genome shotgun (WGS) entry which is preliminary data.</text>
</comment>
<keyword evidence="4" id="KW-1185">Reference proteome</keyword>
<sequence length="366" mass="38850">MGGTPPRGNRLALAFAEHLRGYLVSTQSTFMVVCHFGWMMMLLIGLNDSGLPGSGLRQLGQWLLRAYAWLGGVDDNGHGGVPELMEVWGKLSVGVYALQWLLRRVRGERPLWSFWRAVGLSTGIAAAGYGVAFAAIGPAMSGSGGEALGILFAFVCVTFFSTAWALAFQRTRLLTPPPPEAGTERAEWTVPGAPTPPRAARPRPVGLPMRASLGAGLLVLVLGIAVGTSRPRGNVRVLSEEEARAWREQEPPITPPDGAAPGTPSRPWEAEPCRGVGACQLACDDHDAAACAVLSELVQYGVASARRDSARARTLLQRACALGHGPACVRLTAAGEPDAGPQRVATPEESPSPHHLQGPQSRRQLR</sequence>
<accession>A0A3A8MY27</accession>
<feature type="transmembrane region" description="Helical" evidence="2">
    <location>
        <begin position="21"/>
        <end position="46"/>
    </location>
</feature>
<dbReference type="RefSeq" id="WP_120629044.1">
    <property type="nucleotide sequence ID" value="NZ_RAWG01000284.1"/>
</dbReference>
<evidence type="ECO:0000313" key="3">
    <source>
        <dbReference type="EMBL" id="RKH36753.1"/>
    </source>
</evidence>
<protein>
    <recommendedName>
        <fullName evidence="5">Sel1 repeat family protein</fullName>
    </recommendedName>
</protein>
<reference evidence="4" key="1">
    <citation type="submission" date="2018-09" db="EMBL/GenBank/DDBJ databases">
        <authorList>
            <person name="Livingstone P.G."/>
            <person name="Whitworth D.E."/>
        </authorList>
    </citation>
    <scope>NUCLEOTIDE SEQUENCE [LARGE SCALE GENOMIC DNA]</scope>
    <source>
        <strain evidence="4">CA040B</strain>
    </source>
</reference>